<evidence type="ECO:0000313" key="2">
    <source>
        <dbReference type="EMBL" id="QGG94333.1"/>
    </source>
</evidence>
<dbReference type="Proteomes" id="UP000334019">
    <property type="component" value="Chromosome"/>
</dbReference>
<dbReference type="RefSeq" id="WP_153758439.1">
    <property type="nucleotide sequence ID" value="NZ_CP045851.1"/>
</dbReference>
<dbReference type="SUPFAM" id="SSF56601">
    <property type="entry name" value="beta-lactamase/transpeptidase-like"/>
    <property type="match status" value="1"/>
</dbReference>
<sequence length="381" mass="40211">MTGLTGNTDPRFQGLADIVERQLESGYDLGASLAVAVDGEVVTDCWGGWADEARTRPWEADTITNVWSTTKTMTALSALMCIDRGLVDPHEKVATYWPEFGVNGKADIEVRHLMSHTSGVSSWAAPFGVEDLFDDERATAHLAAQEPWWEPGTASGYHALNYGHLIGEVIRRVDGRGLKEFFAEEVAGPLGADFTIGCPTSEHGRIAPVIPPPPVELPASDAVTDLDSVAMKTFMTPGAGAETANTDGWRAATIGGANGHGNARSVATIQAAVSNGGVASGVKLLSPATIERIFEPQSDGPDLAIGLPVRFGIGYALANPADMLGIASGRCCFWGGWGGSIVLNDLDNRITLAYVMNRMQAGILGNETSAALLAEYRSIVA</sequence>
<dbReference type="InterPro" id="IPR052907">
    <property type="entry name" value="Beta-lactamase/esterase"/>
</dbReference>
<dbReference type="InterPro" id="IPR012338">
    <property type="entry name" value="Beta-lactam/transpept-like"/>
</dbReference>
<evidence type="ECO:0000313" key="3">
    <source>
        <dbReference type="Proteomes" id="UP000334019"/>
    </source>
</evidence>
<evidence type="ECO:0000259" key="1">
    <source>
        <dbReference type="Pfam" id="PF00144"/>
    </source>
</evidence>
<dbReference type="GO" id="GO:0016787">
    <property type="term" value="F:hydrolase activity"/>
    <property type="evidence" value="ECO:0007669"/>
    <property type="project" value="UniProtKB-KW"/>
</dbReference>
<dbReference type="PANTHER" id="PTHR43319:SF3">
    <property type="entry name" value="BETA-LACTAMASE-RELATED DOMAIN-CONTAINING PROTEIN"/>
    <property type="match status" value="1"/>
</dbReference>
<dbReference type="AlphaFoldDB" id="A0A5Q2RF74"/>
<proteinExistence type="predicted"/>
<keyword evidence="2" id="KW-0378">Hydrolase</keyword>
<dbReference type="InterPro" id="IPR001466">
    <property type="entry name" value="Beta-lactam-related"/>
</dbReference>
<gene>
    <name evidence="2" type="ORF">GH723_04020</name>
</gene>
<feature type="domain" description="Beta-lactamase-related" evidence="1">
    <location>
        <begin position="17"/>
        <end position="360"/>
    </location>
</feature>
<reference evidence="2 3" key="1">
    <citation type="submission" date="2019-11" db="EMBL/GenBank/DDBJ databases">
        <authorList>
            <person name="He Y."/>
        </authorList>
    </citation>
    <scope>NUCLEOTIDE SEQUENCE [LARGE SCALE GENOMIC DNA]</scope>
    <source>
        <strain evidence="2 3">SCSIO 58843</strain>
    </source>
</reference>
<name>A0A5Q2RF74_9ACTN</name>
<dbReference type="PANTHER" id="PTHR43319">
    <property type="entry name" value="BETA-LACTAMASE-RELATED"/>
    <property type="match status" value="1"/>
</dbReference>
<dbReference type="Pfam" id="PF00144">
    <property type="entry name" value="Beta-lactamase"/>
    <property type="match status" value="1"/>
</dbReference>
<dbReference type="Gene3D" id="3.40.710.10">
    <property type="entry name" value="DD-peptidase/beta-lactamase superfamily"/>
    <property type="match status" value="1"/>
</dbReference>
<keyword evidence="3" id="KW-1185">Reference proteome</keyword>
<organism evidence="2 3">
    <name type="scientific">Actinomarinicola tropica</name>
    <dbReference type="NCBI Taxonomy" id="2789776"/>
    <lineage>
        <taxon>Bacteria</taxon>
        <taxon>Bacillati</taxon>
        <taxon>Actinomycetota</taxon>
        <taxon>Acidimicrobiia</taxon>
        <taxon>Acidimicrobiales</taxon>
        <taxon>Iamiaceae</taxon>
        <taxon>Actinomarinicola</taxon>
    </lineage>
</organism>
<protein>
    <submittedName>
        <fullName evidence="2">Serine hydrolase</fullName>
    </submittedName>
</protein>
<dbReference type="EMBL" id="CP045851">
    <property type="protein sequence ID" value="QGG94333.1"/>
    <property type="molecule type" value="Genomic_DNA"/>
</dbReference>
<accession>A0A5Q2RF74</accession>
<dbReference type="KEGG" id="atq:GH723_04020"/>